<dbReference type="GO" id="GO:1990072">
    <property type="term" value="C:TRAPPIII protein complex"/>
    <property type="evidence" value="ECO:0007669"/>
    <property type="project" value="TreeGrafter"/>
</dbReference>
<comment type="caution">
    <text evidence="4">The sequence shown here is derived from an EMBL/GenBank/DDBJ whole genome shotgun (WGS) entry which is preliminary data.</text>
</comment>
<evidence type="ECO:0000313" key="5">
    <source>
        <dbReference type="Proteomes" id="UP001212997"/>
    </source>
</evidence>
<gene>
    <name evidence="4" type="ORF">NLI96_g10382</name>
</gene>
<proteinExistence type="predicted"/>
<dbReference type="Pfam" id="PF06159">
    <property type="entry name" value="TRAPPC13_N"/>
    <property type="match status" value="1"/>
</dbReference>
<dbReference type="InterPro" id="IPR055427">
    <property type="entry name" value="TRAPPC13_N"/>
</dbReference>
<dbReference type="Proteomes" id="UP001212997">
    <property type="component" value="Unassembled WGS sequence"/>
</dbReference>
<dbReference type="AlphaFoldDB" id="A0AAD5UTR7"/>
<dbReference type="InterPro" id="IPR010378">
    <property type="entry name" value="TRAPPC13"/>
</dbReference>
<evidence type="ECO:0000313" key="4">
    <source>
        <dbReference type="EMBL" id="KAJ3477561.1"/>
    </source>
</evidence>
<feature type="domain" description="Trafficking protein particle complex subunit 13 N-terminal" evidence="2">
    <location>
        <begin position="8"/>
        <end position="183"/>
    </location>
</feature>
<dbReference type="PANTHER" id="PTHR13134">
    <property type="entry name" value="TRAFFICKING PROTEIN PARTICLE COMPLEX SUBUNIT 13"/>
    <property type="match status" value="1"/>
</dbReference>
<feature type="domain" description="Trafficking protein particle complex subunit 13 middle" evidence="3">
    <location>
        <begin position="187"/>
        <end position="282"/>
    </location>
</feature>
<dbReference type="Pfam" id="PF23647">
    <property type="entry name" value="TRAPPC13_M"/>
    <property type="match status" value="1"/>
</dbReference>
<organism evidence="4 5">
    <name type="scientific">Meripilus lineatus</name>
    <dbReference type="NCBI Taxonomy" id="2056292"/>
    <lineage>
        <taxon>Eukaryota</taxon>
        <taxon>Fungi</taxon>
        <taxon>Dikarya</taxon>
        <taxon>Basidiomycota</taxon>
        <taxon>Agaricomycotina</taxon>
        <taxon>Agaricomycetes</taxon>
        <taxon>Polyporales</taxon>
        <taxon>Meripilaceae</taxon>
        <taxon>Meripilus</taxon>
    </lineage>
</organism>
<evidence type="ECO:0000259" key="2">
    <source>
        <dbReference type="Pfam" id="PF06159"/>
    </source>
</evidence>
<protein>
    <recommendedName>
        <fullName evidence="6">DUF974-domain-containing protein</fullName>
    </recommendedName>
</protein>
<dbReference type="PANTHER" id="PTHR13134:SF3">
    <property type="entry name" value="TRAFFICKING PROTEIN PARTICLE COMPLEX SUBUNIT 13"/>
    <property type="match status" value="1"/>
</dbReference>
<reference evidence="4" key="1">
    <citation type="submission" date="2022-07" db="EMBL/GenBank/DDBJ databases">
        <title>Genome Sequence of Physisporinus lineatus.</title>
        <authorList>
            <person name="Buettner E."/>
        </authorList>
    </citation>
    <scope>NUCLEOTIDE SEQUENCE</scope>
    <source>
        <strain evidence="4">VT162</strain>
    </source>
</reference>
<name>A0AAD5UTR7_9APHY</name>
<sequence>MAGDGAAHLLSLKVMRVSRPSLASSWEPFYSSSPSFSARSTASVVSLQGKDPLPGYPKTLRDLTHMSEIMMLPAAFGAIQLGETFSSCLSVNSEASVDIEGATLRVEMQTATTKTVLAEFGGPDFSIAAGDTMERVVHHEIKELGQHVLACTVSYRLPPGARPHPAQDGHEIQSFRKFYKFAVTNPLSVKTKVHVPRSPSAVLSPTEREKVFLEVHIQNLTQDGIWLQRMHFDSVDDWTVQDANMSQSPDSQESETIFTGTAALMHPQDMRQYIYILTPKMLSRRIPLVQAPQSQISSQGPPLPPKQPMSALPLHLQRSGTVTGVPPRVTSPQLAQTPMSPPVTATPLPYRPASPFRARTSSMGPPARVQSPAPVSASFALRRPLEDVEVDLVVVHIPRDSLAVERPFRIKFKLTVCAPVLSLPAGQPRRTRILSFIAQHVQPSQNSSTTLGVLPVVAQPNPEPWSPRLPSSGFSTPSPYATPYRGDFTDALAQKLLTASPREAPGDTVSDAGTDADGRETARETPAPPTRKDPVVPILPAPFLSTDSGGEMSKNVHFLGMSTHSLEPMRLTVPISESSGIPLDKGHGHERGVSDSTITTDSEADSESEVLVGGGRLVKVVESQEFELEYLLLRSGFLTVGGLRVLLVEDRVVDDSEEDESARVRREVRTLKELDIVGEVWVKSSLDIPRE</sequence>
<accession>A0AAD5UTR7</accession>
<feature type="region of interest" description="Disordered" evidence="1">
    <location>
        <begin position="499"/>
        <end position="550"/>
    </location>
</feature>
<feature type="region of interest" description="Disordered" evidence="1">
    <location>
        <begin position="580"/>
        <end position="607"/>
    </location>
</feature>
<keyword evidence="5" id="KW-1185">Reference proteome</keyword>
<feature type="compositionally biased region" description="Basic and acidic residues" evidence="1">
    <location>
        <begin position="584"/>
        <end position="593"/>
    </location>
</feature>
<dbReference type="InterPro" id="IPR055429">
    <property type="entry name" value="TRAPPC13_M"/>
</dbReference>
<evidence type="ECO:0000259" key="3">
    <source>
        <dbReference type="Pfam" id="PF23647"/>
    </source>
</evidence>
<evidence type="ECO:0000256" key="1">
    <source>
        <dbReference type="SAM" id="MobiDB-lite"/>
    </source>
</evidence>
<dbReference type="EMBL" id="JANAWD010000583">
    <property type="protein sequence ID" value="KAJ3477561.1"/>
    <property type="molecule type" value="Genomic_DNA"/>
</dbReference>
<evidence type="ECO:0008006" key="6">
    <source>
        <dbReference type="Google" id="ProtNLM"/>
    </source>
</evidence>